<dbReference type="Proteomes" id="UP000199555">
    <property type="component" value="Unassembled WGS sequence"/>
</dbReference>
<dbReference type="AlphaFoldDB" id="A0A1G9NEV8"/>
<dbReference type="Gene3D" id="1.10.1660.10">
    <property type="match status" value="1"/>
</dbReference>
<feature type="domain" description="AAA" evidence="2">
    <location>
        <begin position="121"/>
        <end position="297"/>
    </location>
</feature>
<evidence type="ECO:0000259" key="2">
    <source>
        <dbReference type="Pfam" id="PF13614"/>
    </source>
</evidence>
<feature type="domain" description="HTH merR-type" evidence="1">
    <location>
        <begin position="51"/>
        <end position="98"/>
    </location>
</feature>
<proteinExistence type="predicted"/>
<organism evidence="3 4">
    <name type="scientific">Paracoccus chinensis</name>
    <dbReference type="NCBI Taxonomy" id="525640"/>
    <lineage>
        <taxon>Bacteria</taxon>
        <taxon>Pseudomonadati</taxon>
        <taxon>Pseudomonadota</taxon>
        <taxon>Alphaproteobacteria</taxon>
        <taxon>Rhodobacterales</taxon>
        <taxon>Paracoccaceae</taxon>
        <taxon>Paracoccus</taxon>
    </lineage>
</organism>
<dbReference type="NCBIfam" id="TIGR03453">
    <property type="entry name" value="partition_RepA"/>
    <property type="match status" value="1"/>
</dbReference>
<dbReference type="Gene3D" id="3.40.50.300">
    <property type="entry name" value="P-loop containing nucleotide triphosphate hydrolases"/>
    <property type="match status" value="1"/>
</dbReference>
<dbReference type="STRING" id="525640.SAMN04487971_12916"/>
<dbReference type="Pfam" id="PF13614">
    <property type="entry name" value="AAA_31"/>
    <property type="match status" value="1"/>
</dbReference>
<accession>A0A1G9NEV8</accession>
<dbReference type="EMBL" id="FNGE01000029">
    <property type="protein sequence ID" value="SDL84577.1"/>
    <property type="molecule type" value="Genomic_DNA"/>
</dbReference>
<dbReference type="InterPro" id="IPR017818">
    <property type="entry name" value="Plasmid_partition_RepA"/>
</dbReference>
<dbReference type="RefSeq" id="WP_090757389.1">
    <property type="nucleotide sequence ID" value="NZ_FNGE01000029.1"/>
</dbReference>
<dbReference type="InterPro" id="IPR050678">
    <property type="entry name" value="DNA_Partitioning_ATPase"/>
</dbReference>
<dbReference type="PANTHER" id="PTHR13696">
    <property type="entry name" value="P-LOOP CONTAINING NUCLEOSIDE TRIPHOSPHATE HYDROLASE"/>
    <property type="match status" value="1"/>
</dbReference>
<reference evidence="4" key="1">
    <citation type="submission" date="2016-10" db="EMBL/GenBank/DDBJ databases">
        <authorList>
            <person name="Varghese N."/>
            <person name="Submissions S."/>
        </authorList>
    </citation>
    <scope>NUCLEOTIDE SEQUENCE [LARGE SCALE GENOMIC DNA]</scope>
    <source>
        <strain evidence="4">CGMCC 1.7655</strain>
    </source>
</reference>
<dbReference type="GO" id="GO:0006355">
    <property type="term" value="P:regulation of DNA-templated transcription"/>
    <property type="evidence" value="ECO:0007669"/>
    <property type="project" value="InterPro"/>
</dbReference>
<dbReference type="CDD" id="cd02042">
    <property type="entry name" value="ParAB_family"/>
    <property type="match status" value="1"/>
</dbReference>
<dbReference type="InterPro" id="IPR027417">
    <property type="entry name" value="P-loop_NTPase"/>
</dbReference>
<dbReference type="GO" id="GO:0003677">
    <property type="term" value="F:DNA binding"/>
    <property type="evidence" value="ECO:0007669"/>
    <property type="project" value="InterPro"/>
</dbReference>
<protein>
    <submittedName>
        <fullName evidence="3">Chromosome partitioning protein</fullName>
    </submittedName>
</protein>
<dbReference type="InterPro" id="IPR025669">
    <property type="entry name" value="AAA_dom"/>
</dbReference>
<keyword evidence="4" id="KW-1185">Reference proteome</keyword>
<dbReference type="PANTHER" id="PTHR13696:SF52">
    <property type="entry name" value="PARA FAMILY PROTEIN CT_582"/>
    <property type="match status" value="1"/>
</dbReference>
<name>A0A1G9NEV8_9RHOB</name>
<sequence>MDEVDTIIGQPPSDNIFADLCQDDERLRQSLEKHMRNVFAPEVRKEMRTFSASEAAALIGVTVSNLRKLHHDGKIPDVEQDRRGYRNYSAANIDAIRVTLARSARDPLQYLPGRRPGEHLQVLTFSTFKGGSAKTTSSIHTAQRLALKGYRILSIDMDPQGSLTTMMGLMTDLELGEMPTIYDAIKYQDQLPMREVVRKSYFHKLDIAPAGLILSEFETETPRYMGRQDVVPFYLRLRAAIDQVADDYDIVVIDCPPQLGYLTLSSLVAATGLMITIIPNMLDVASLSQYLSMATSVLQVVSNHGFQLRYDFQRYLLCRYEPSDAPQAQMSGFLRYVFGTRLMTEVFLKSTAVSDAGLRQMTLYEISRAEVNKQTLDRALDSINQVVDELERTIHKAWGRS</sequence>
<evidence type="ECO:0000313" key="3">
    <source>
        <dbReference type="EMBL" id="SDL84577.1"/>
    </source>
</evidence>
<dbReference type="SUPFAM" id="SSF52540">
    <property type="entry name" value="P-loop containing nucleoside triphosphate hydrolases"/>
    <property type="match status" value="1"/>
</dbReference>
<gene>
    <name evidence="3" type="ORF">SAMN04487971_12916</name>
</gene>
<evidence type="ECO:0000313" key="4">
    <source>
        <dbReference type="Proteomes" id="UP000199555"/>
    </source>
</evidence>
<dbReference type="InterPro" id="IPR009061">
    <property type="entry name" value="DNA-bd_dom_put_sf"/>
</dbReference>
<evidence type="ECO:0000259" key="1">
    <source>
        <dbReference type="Pfam" id="PF13411"/>
    </source>
</evidence>
<dbReference type="Pfam" id="PF13411">
    <property type="entry name" value="MerR_1"/>
    <property type="match status" value="1"/>
</dbReference>
<dbReference type="SUPFAM" id="SSF46955">
    <property type="entry name" value="Putative DNA-binding domain"/>
    <property type="match status" value="1"/>
</dbReference>
<dbReference type="InterPro" id="IPR000551">
    <property type="entry name" value="MerR-type_HTH_dom"/>
</dbReference>
<dbReference type="OrthoDB" id="9777757at2"/>